<evidence type="ECO:0000256" key="6">
    <source>
        <dbReference type="ARBA" id="ARBA00022692"/>
    </source>
</evidence>
<reference evidence="14 15" key="1">
    <citation type="submission" date="2019-01" db="EMBL/GenBank/DDBJ databases">
        <title>Sequencing of cultivated peanut Arachis hypogaea provides insights into genome evolution and oil improvement.</title>
        <authorList>
            <person name="Chen X."/>
        </authorList>
    </citation>
    <scope>NUCLEOTIDE SEQUENCE [LARGE SCALE GENOMIC DNA]</scope>
    <source>
        <strain evidence="15">cv. Fuhuasheng</strain>
        <tissue evidence="14">Leaves</tissue>
    </source>
</reference>
<evidence type="ECO:0000256" key="10">
    <source>
        <dbReference type="SAM" id="Phobius"/>
    </source>
</evidence>
<evidence type="ECO:0000256" key="3">
    <source>
        <dbReference type="ARBA" id="ARBA00004906"/>
    </source>
</evidence>
<dbReference type="InterPro" id="IPR057425">
    <property type="entry name" value="DUF2921_N"/>
</dbReference>
<feature type="transmembrane region" description="Helical" evidence="10">
    <location>
        <begin position="821"/>
        <end position="842"/>
    </location>
</feature>
<dbReference type="InterPro" id="IPR021319">
    <property type="entry name" value="DUF2921"/>
</dbReference>
<dbReference type="Pfam" id="PF11145">
    <property type="entry name" value="DUF2921"/>
    <property type="match status" value="2"/>
</dbReference>
<keyword evidence="7" id="KW-0833">Ubl conjugation pathway</keyword>
<dbReference type="Pfam" id="PF25333">
    <property type="entry name" value="DUF2921_N"/>
    <property type="match status" value="3"/>
</dbReference>
<name>A0A444WXR9_ARAHY</name>
<keyword evidence="11" id="KW-0732">Signal</keyword>
<evidence type="ECO:0000256" key="9">
    <source>
        <dbReference type="ARBA" id="ARBA00023136"/>
    </source>
</evidence>
<dbReference type="AlphaFoldDB" id="A0A444WXR9"/>
<dbReference type="Proteomes" id="UP000289738">
    <property type="component" value="Chromosome B10"/>
</dbReference>
<feature type="domain" description="DUF2921" evidence="13">
    <location>
        <begin position="47"/>
        <end position="250"/>
    </location>
</feature>
<keyword evidence="5" id="KW-0808">Transferase</keyword>
<accession>A0A444WXR9</accession>
<keyword evidence="15" id="KW-1185">Reference proteome</keyword>
<feature type="signal peptide" evidence="11">
    <location>
        <begin position="1"/>
        <end position="25"/>
    </location>
</feature>
<evidence type="ECO:0000256" key="8">
    <source>
        <dbReference type="ARBA" id="ARBA00022989"/>
    </source>
</evidence>
<evidence type="ECO:0000256" key="1">
    <source>
        <dbReference type="ARBA" id="ARBA00000900"/>
    </source>
</evidence>
<evidence type="ECO:0000259" key="12">
    <source>
        <dbReference type="Pfam" id="PF11145"/>
    </source>
</evidence>
<proteinExistence type="predicted"/>
<feature type="domain" description="DUF2921" evidence="13">
    <location>
        <begin position="263"/>
        <end position="438"/>
    </location>
</feature>
<keyword evidence="6 10" id="KW-0812">Transmembrane</keyword>
<dbReference type="EMBL" id="SDMP01000020">
    <property type="protein sequence ID" value="RYQ82152.1"/>
    <property type="molecule type" value="Genomic_DNA"/>
</dbReference>
<dbReference type="PANTHER" id="PTHR33389:SF20">
    <property type="match status" value="1"/>
</dbReference>
<dbReference type="GO" id="GO:0061630">
    <property type="term" value="F:ubiquitin protein ligase activity"/>
    <property type="evidence" value="ECO:0007669"/>
    <property type="project" value="UniProtKB-EC"/>
</dbReference>
<evidence type="ECO:0000313" key="15">
    <source>
        <dbReference type="Proteomes" id="UP000289738"/>
    </source>
</evidence>
<evidence type="ECO:0000313" key="14">
    <source>
        <dbReference type="EMBL" id="RYQ82152.1"/>
    </source>
</evidence>
<sequence length="854" mass="97389">MHMEMSSRNLLALANLFVILSLSASYNHNLDESSEIFTYYGRAAEIGKHCSSYLSLASKLSPDANRGIKIKRELSFNYGDWEQEDGHATLIPFNQSNRFEHSLALKLVSFKVVDVSSVHHFENTVSLGGIMSIGISGEGPNFRTHECCPFTKRPGLSVLKIAFEGVYLQSNENGNEHLMCLLGNTTLPVPVPEPFNYDCNGNLLDYTLIQDDQILLVLRYPQTFNLTSRVVRGEMRSLKQEGSLAYFDNVHISSQLRHYSSYQFSSELKSRSCDLYPYQQELTTHGAKSLDTGYGFCSFLGQVIQQPFDVLQNYNDRHVASKLGPFHLGKEFSSNWTQENFRLLFQILMCEEEASTDDVQTARVSAVLRAFPPSSPIYAWQERTGLSGLTLFAEGTWNSATRKLCMTGCVSSVLDSEECNYQISLHFPNVFSIKQRSYPTLVDGEDLHASFDFLSNKLNVQGISIHHQSLSNQNSRVLIRMEVLSLEISYQHETTEPEEKNLFNISLHMTFSERYFDENAVTFPYFLEGIYDSLAGDMYLIGCRKVSSNDKSSVEHGLDCLVEVKVQYPSESTRWLKFPSVEMTITSQRSKEDTLHFEPITFKTSIPYDKSEQNYAFRKIFECVLRLLISLAAVGIIWSQLRYMNTNGSCIPYMSLGTLSLLMFGYGAELVRTSELLFGSNEYSFRNLPYGFNGYQQALLEALQTSTRFLVLVSFLLTIKQYQKVSEVKNKPIAYYLLPAMLMINPRFLASKMQDFFLMPQVIENKAWRCQVKSLRKTYYFGLTLLRLVIHFYDYIRDPLVDPFVSDGGDAFINNQVGSDFFSIFDIMIPIIMVLFACVVSIQQSWNYLKPKSP</sequence>
<evidence type="ECO:0000259" key="13">
    <source>
        <dbReference type="Pfam" id="PF25333"/>
    </source>
</evidence>
<protein>
    <recommendedName>
        <fullName evidence="4">RING-type E3 ubiquitin transferase</fullName>
        <ecNumber evidence="4">2.3.2.27</ecNumber>
    </recommendedName>
</protein>
<comment type="pathway">
    <text evidence="3">Protein modification; protein ubiquitination.</text>
</comment>
<comment type="catalytic activity">
    <reaction evidence="1">
        <text>S-ubiquitinyl-[E2 ubiquitin-conjugating enzyme]-L-cysteine + [acceptor protein]-L-lysine = [E2 ubiquitin-conjugating enzyme]-L-cysteine + N(6)-ubiquitinyl-[acceptor protein]-L-lysine.</text>
        <dbReference type="EC" id="2.3.2.27"/>
    </reaction>
</comment>
<feature type="domain" description="SWEET-like" evidence="12">
    <location>
        <begin position="753"/>
        <end position="847"/>
    </location>
</feature>
<dbReference type="PANTHER" id="PTHR33389">
    <property type="entry name" value="FAMILY PROTEIN, PUTATIVE (DUF2921)-RELATED"/>
    <property type="match status" value="1"/>
</dbReference>
<dbReference type="GO" id="GO:0012505">
    <property type="term" value="C:endomembrane system"/>
    <property type="evidence" value="ECO:0007669"/>
    <property type="project" value="UniProtKB-SubCell"/>
</dbReference>
<gene>
    <name evidence="14" type="ORF">Ahy_B10g100760</name>
</gene>
<dbReference type="EC" id="2.3.2.27" evidence="4"/>
<comment type="caution">
    <text evidence="14">The sequence shown here is derived from an EMBL/GenBank/DDBJ whole genome shotgun (WGS) entry which is preliminary data.</text>
</comment>
<evidence type="ECO:0000256" key="4">
    <source>
        <dbReference type="ARBA" id="ARBA00012483"/>
    </source>
</evidence>
<organism evidence="14 15">
    <name type="scientific">Arachis hypogaea</name>
    <name type="common">Peanut</name>
    <dbReference type="NCBI Taxonomy" id="3818"/>
    <lineage>
        <taxon>Eukaryota</taxon>
        <taxon>Viridiplantae</taxon>
        <taxon>Streptophyta</taxon>
        <taxon>Embryophyta</taxon>
        <taxon>Tracheophyta</taxon>
        <taxon>Spermatophyta</taxon>
        <taxon>Magnoliopsida</taxon>
        <taxon>eudicotyledons</taxon>
        <taxon>Gunneridae</taxon>
        <taxon>Pentapetalae</taxon>
        <taxon>rosids</taxon>
        <taxon>fabids</taxon>
        <taxon>Fabales</taxon>
        <taxon>Fabaceae</taxon>
        <taxon>Papilionoideae</taxon>
        <taxon>50 kb inversion clade</taxon>
        <taxon>dalbergioids sensu lato</taxon>
        <taxon>Dalbergieae</taxon>
        <taxon>Pterocarpus clade</taxon>
        <taxon>Arachis</taxon>
    </lineage>
</organism>
<evidence type="ECO:0000256" key="5">
    <source>
        <dbReference type="ARBA" id="ARBA00022679"/>
    </source>
</evidence>
<keyword evidence="9 10" id="KW-0472">Membrane</keyword>
<dbReference type="STRING" id="3818.A0A444WXR9"/>
<feature type="domain" description="DUF2921" evidence="13">
    <location>
        <begin position="499"/>
        <end position="601"/>
    </location>
</feature>
<evidence type="ECO:0000256" key="11">
    <source>
        <dbReference type="SAM" id="SignalP"/>
    </source>
</evidence>
<evidence type="ECO:0000256" key="7">
    <source>
        <dbReference type="ARBA" id="ARBA00022786"/>
    </source>
</evidence>
<keyword evidence="8 10" id="KW-1133">Transmembrane helix</keyword>
<comment type="subcellular location">
    <subcellularLocation>
        <location evidence="2">Endomembrane system</location>
        <topology evidence="2">Multi-pass membrane protein</topology>
    </subcellularLocation>
</comment>
<feature type="chain" id="PRO_5019168270" description="RING-type E3 ubiquitin transferase" evidence="11">
    <location>
        <begin position="26"/>
        <end position="854"/>
    </location>
</feature>
<feature type="domain" description="SWEET-like" evidence="12">
    <location>
        <begin position="613"/>
        <end position="729"/>
    </location>
</feature>
<evidence type="ECO:0000256" key="2">
    <source>
        <dbReference type="ARBA" id="ARBA00004127"/>
    </source>
</evidence>